<gene>
    <name evidence="10" type="ORF">NBG4_40021</name>
</gene>
<keyword evidence="4" id="KW-0132">Cell division</keyword>
<dbReference type="Gene3D" id="6.10.250.790">
    <property type="match status" value="1"/>
</dbReference>
<dbReference type="AlphaFoldDB" id="A0A2U3QHU3"/>
<dbReference type="GO" id="GO:0043093">
    <property type="term" value="P:FtsZ-dependent cytokinesis"/>
    <property type="evidence" value="ECO:0007669"/>
    <property type="project" value="TreeGrafter"/>
</dbReference>
<organism evidence="10 11">
    <name type="scientific">Candidatus Sulfobium mesophilum</name>
    <dbReference type="NCBI Taxonomy" id="2016548"/>
    <lineage>
        <taxon>Bacteria</taxon>
        <taxon>Pseudomonadati</taxon>
        <taxon>Nitrospirota</taxon>
        <taxon>Nitrospiria</taxon>
        <taxon>Nitrospirales</taxon>
        <taxon>Nitrospiraceae</taxon>
        <taxon>Candidatus Sulfobium</taxon>
    </lineage>
</organism>
<reference evidence="11" key="1">
    <citation type="submission" date="2018-03" db="EMBL/GenBank/DDBJ databases">
        <authorList>
            <person name="Zecchin S."/>
        </authorList>
    </citation>
    <scope>NUCLEOTIDE SEQUENCE [LARGE SCALE GENOMIC DNA]</scope>
</reference>
<keyword evidence="6" id="KW-0131">Cell cycle</keyword>
<evidence type="ECO:0000313" key="10">
    <source>
        <dbReference type="EMBL" id="SPQ00981.1"/>
    </source>
</evidence>
<dbReference type="OrthoDB" id="9808604at2"/>
<dbReference type="InterPro" id="IPR007838">
    <property type="entry name" value="Cell_div_ZapA-like"/>
</dbReference>
<comment type="function">
    <text evidence="7">Activator of cell division through the inhibition of FtsZ GTPase activity, therefore promoting FtsZ assembly into bundles of protofilaments necessary for the formation of the division Z ring. It is recruited early at mid-cell but it is not essential for cell division.</text>
</comment>
<dbReference type="InterPro" id="IPR053712">
    <property type="entry name" value="Bac_CellDiv_Activator"/>
</dbReference>
<dbReference type="PANTHER" id="PTHR34981:SF1">
    <property type="entry name" value="CELL DIVISION PROTEIN ZAPA"/>
    <property type="match status" value="1"/>
</dbReference>
<dbReference type="GO" id="GO:0000917">
    <property type="term" value="P:division septum assembly"/>
    <property type="evidence" value="ECO:0007669"/>
    <property type="project" value="UniProtKB-KW"/>
</dbReference>
<sequence>MGSTEVTILGQKYTIKGDASEDHIRGLASFVDEKLKEVYNSSPGISPLKAAILASLNIADELHKLKEAQEDITKNIEERANALTGLFD</sequence>
<keyword evidence="11" id="KW-1185">Reference proteome</keyword>
<dbReference type="EMBL" id="OUUY01000086">
    <property type="protein sequence ID" value="SPQ00981.1"/>
    <property type="molecule type" value="Genomic_DNA"/>
</dbReference>
<evidence type="ECO:0000256" key="3">
    <source>
        <dbReference type="ARBA" id="ARBA00022490"/>
    </source>
</evidence>
<comment type="subunit">
    <text evidence="8">Homodimer. Interacts with FtsZ.</text>
</comment>
<evidence type="ECO:0000256" key="9">
    <source>
        <dbReference type="ARBA" id="ARBA00033158"/>
    </source>
</evidence>
<evidence type="ECO:0000256" key="4">
    <source>
        <dbReference type="ARBA" id="ARBA00022618"/>
    </source>
</evidence>
<evidence type="ECO:0000256" key="2">
    <source>
        <dbReference type="ARBA" id="ARBA00015195"/>
    </source>
</evidence>
<evidence type="ECO:0000256" key="8">
    <source>
        <dbReference type="ARBA" id="ARBA00026068"/>
    </source>
</evidence>
<dbReference type="GO" id="GO:0032153">
    <property type="term" value="C:cell division site"/>
    <property type="evidence" value="ECO:0007669"/>
    <property type="project" value="TreeGrafter"/>
</dbReference>
<dbReference type="GO" id="GO:0000921">
    <property type="term" value="P:septin ring assembly"/>
    <property type="evidence" value="ECO:0007669"/>
    <property type="project" value="TreeGrafter"/>
</dbReference>
<name>A0A2U3QHU3_9BACT</name>
<evidence type="ECO:0000256" key="5">
    <source>
        <dbReference type="ARBA" id="ARBA00023210"/>
    </source>
</evidence>
<evidence type="ECO:0000256" key="1">
    <source>
        <dbReference type="ARBA" id="ARBA00004496"/>
    </source>
</evidence>
<keyword evidence="5" id="KW-0717">Septation</keyword>
<dbReference type="InterPro" id="IPR036192">
    <property type="entry name" value="Cell_div_ZapA-like_sf"/>
</dbReference>
<dbReference type="GO" id="GO:0005829">
    <property type="term" value="C:cytosol"/>
    <property type="evidence" value="ECO:0007669"/>
    <property type="project" value="TreeGrafter"/>
</dbReference>
<dbReference type="Proteomes" id="UP000245125">
    <property type="component" value="Unassembled WGS sequence"/>
</dbReference>
<dbReference type="GO" id="GO:0030428">
    <property type="term" value="C:cell septum"/>
    <property type="evidence" value="ECO:0007669"/>
    <property type="project" value="TreeGrafter"/>
</dbReference>
<dbReference type="SUPFAM" id="SSF102829">
    <property type="entry name" value="Cell division protein ZapA-like"/>
    <property type="match status" value="1"/>
</dbReference>
<dbReference type="Pfam" id="PF05164">
    <property type="entry name" value="ZapA"/>
    <property type="match status" value="1"/>
</dbReference>
<evidence type="ECO:0000256" key="7">
    <source>
        <dbReference type="ARBA" id="ARBA00024910"/>
    </source>
</evidence>
<comment type="subcellular location">
    <subcellularLocation>
        <location evidence="1">Cytoplasm</location>
    </subcellularLocation>
</comment>
<evidence type="ECO:0000313" key="11">
    <source>
        <dbReference type="Proteomes" id="UP000245125"/>
    </source>
</evidence>
<proteinExistence type="predicted"/>
<accession>A0A2U3QHU3</accession>
<evidence type="ECO:0000256" key="6">
    <source>
        <dbReference type="ARBA" id="ARBA00023306"/>
    </source>
</evidence>
<keyword evidence="3" id="KW-0963">Cytoplasm</keyword>
<protein>
    <recommendedName>
        <fullName evidence="2">Cell division protein ZapA</fullName>
    </recommendedName>
    <alternativeName>
        <fullName evidence="9">Z ring-associated protein ZapA</fullName>
    </alternativeName>
</protein>
<dbReference type="PANTHER" id="PTHR34981">
    <property type="entry name" value="CELL DIVISION PROTEIN ZAPA"/>
    <property type="match status" value="1"/>
</dbReference>